<sequence length="144" mass="15197">MLCDTAKSGPANRRSTSLVVKGPGENAERKIAKHPRPANRGKQLEYVQHPSAVTKDDNPQRARDPGQAAALPPVARAEPITRTTSMLLPAEALAAASAPPGHEDQAVAPKRVKLEAKLVDEQTSPGGAVSSRNLLDINSNTIKS</sequence>
<comment type="caution">
    <text evidence="2">The sequence shown here is derived from an EMBL/GenBank/DDBJ whole genome shotgun (WGS) entry which is preliminary data.</text>
</comment>
<proteinExistence type="predicted"/>
<dbReference type="Proteomes" id="UP001189429">
    <property type="component" value="Unassembled WGS sequence"/>
</dbReference>
<feature type="region of interest" description="Disordered" evidence="1">
    <location>
        <begin position="1"/>
        <end position="83"/>
    </location>
</feature>
<evidence type="ECO:0000313" key="3">
    <source>
        <dbReference type="Proteomes" id="UP001189429"/>
    </source>
</evidence>
<gene>
    <name evidence="2" type="ORF">PCOR1329_LOCUS43039</name>
</gene>
<keyword evidence="3" id="KW-1185">Reference proteome</keyword>
<name>A0ABN9TWP3_9DINO</name>
<evidence type="ECO:0000313" key="2">
    <source>
        <dbReference type="EMBL" id="CAK0850721.1"/>
    </source>
</evidence>
<feature type="region of interest" description="Disordered" evidence="1">
    <location>
        <begin position="121"/>
        <end position="144"/>
    </location>
</feature>
<reference evidence="2" key="1">
    <citation type="submission" date="2023-10" db="EMBL/GenBank/DDBJ databases">
        <authorList>
            <person name="Chen Y."/>
            <person name="Shah S."/>
            <person name="Dougan E. K."/>
            <person name="Thang M."/>
            <person name="Chan C."/>
        </authorList>
    </citation>
    <scope>NUCLEOTIDE SEQUENCE [LARGE SCALE GENOMIC DNA]</scope>
</reference>
<dbReference type="EMBL" id="CAUYUJ010015171">
    <property type="protein sequence ID" value="CAK0850721.1"/>
    <property type="molecule type" value="Genomic_DNA"/>
</dbReference>
<accession>A0ABN9TWP3</accession>
<organism evidence="2 3">
    <name type="scientific">Prorocentrum cordatum</name>
    <dbReference type="NCBI Taxonomy" id="2364126"/>
    <lineage>
        <taxon>Eukaryota</taxon>
        <taxon>Sar</taxon>
        <taxon>Alveolata</taxon>
        <taxon>Dinophyceae</taxon>
        <taxon>Prorocentrales</taxon>
        <taxon>Prorocentraceae</taxon>
        <taxon>Prorocentrum</taxon>
    </lineage>
</organism>
<feature type="compositionally biased region" description="Basic and acidic residues" evidence="1">
    <location>
        <begin position="54"/>
        <end position="64"/>
    </location>
</feature>
<protein>
    <submittedName>
        <fullName evidence="2">Uncharacterized protein</fullName>
    </submittedName>
</protein>
<evidence type="ECO:0000256" key="1">
    <source>
        <dbReference type="SAM" id="MobiDB-lite"/>
    </source>
</evidence>